<name>A0A9N9ETY9_9GLOM</name>
<evidence type="ECO:0000313" key="1">
    <source>
        <dbReference type="EMBL" id="CAG8695461.1"/>
    </source>
</evidence>
<gene>
    <name evidence="1" type="ORF">FCALED_LOCUS13193</name>
</gene>
<proteinExistence type="predicted"/>
<feature type="non-terminal residue" evidence="1">
    <location>
        <position position="52"/>
    </location>
</feature>
<keyword evidence="2" id="KW-1185">Reference proteome</keyword>
<dbReference type="Proteomes" id="UP000789570">
    <property type="component" value="Unassembled WGS sequence"/>
</dbReference>
<comment type="caution">
    <text evidence="1">The sequence shown here is derived from an EMBL/GenBank/DDBJ whole genome shotgun (WGS) entry which is preliminary data.</text>
</comment>
<protein>
    <submittedName>
        <fullName evidence="1">14740_t:CDS:1</fullName>
    </submittedName>
</protein>
<reference evidence="1" key="1">
    <citation type="submission" date="2021-06" db="EMBL/GenBank/DDBJ databases">
        <authorList>
            <person name="Kallberg Y."/>
            <person name="Tangrot J."/>
            <person name="Rosling A."/>
        </authorList>
    </citation>
    <scope>NUCLEOTIDE SEQUENCE</scope>
    <source>
        <strain evidence="1">UK204</strain>
    </source>
</reference>
<dbReference type="EMBL" id="CAJVPQ010007319">
    <property type="protein sequence ID" value="CAG8695461.1"/>
    <property type="molecule type" value="Genomic_DNA"/>
</dbReference>
<accession>A0A9N9ETY9</accession>
<organism evidence="1 2">
    <name type="scientific">Funneliformis caledonium</name>
    <dbReference type="NCBI Taxonomy" id="1117310"/>
    <lineage>
        <taxon>Eukaryota</taxon>
        <taxon>Fungi</taxon>
        <taxon>Fungi incertae sedis</taxon>
        <taxon>Mucoromycota</taxon>
        <taxon>Glomeromycotina</taxon>
        <taxon>Glomeromycetes</taxon>
        <taxon>Glomerales</taxon>
        <taxon>Glomeraceae</taxon>
        <taxon>Funneliformis</taxon>
    </lineage>
</organism>
<sequence>MYDEETAECFIIDLTETNIADNENENISVKEDIEWYISSPKSGENDEWFKEE</sequence>
<evidence type="ECO:0000313" key="2">
    <source>
        <dbReference type="Proteomes" id="UP000789570"/>
    </source>
</evidence>
<dbReference type="AlphaFoldDB" id="A0A9N9ETY9"/>